<evidence type="ECO:0000313" key="2">
    <source>
        <dbReference type="EMBL" id="NLT78907.1"/>
    </source>
</evidence>
<protein>
    <submittedName>
        <fullName evidence="2">Uncharacterized protein</fullName>
    </submittedName>
</protein>
<gene>
    <name evidence="2" type="ORF">GXW98_01285</name>
</gene>
<feature type="compositionally biased region" description="Basic and acidic residues" evidence="1">
    <location>
        <begin position="104"/>
        <end position="114"/>
    </location>
</feature>
<evidence type="ECO:0000256" key="1">
    <source>
        <dbReference type="SAM" id="MobiDB-lite"/>
    </source>
</evidence>
<dbReference type="AlphaFoldDB" id="A0A971IC34"/>
<feature type="region of interest" description="Disordered" evidence="1">
    <location>
        <begin position="28"/>
        <end position="83"/>
    </location>
</feature>
<feature type="region of interest" description="Disordered" evidence="1">
    <location>
        <begin position="104"/>
        <end position="131"/>
    </location>
</feature>
<evidence type="ECO:0000313" key="3">
    <source>
        <dbReference type="Proteomes" id="UP000767327"/>
    </source>
</evidence>
<reference evidence="2" key="1">
    <citation type="journal article" date="2020" name="Biotechnol. Biofuels">
        <title>New insights from the biogas microbiome by comprehensive genome-resolved metagenomics of nearly 1600 species originating from multiple anaerobic digesters.</title>
        <authorList>
            <person name="Campanaro S."/>
            <person name="Treu L."/>
            <person name="Rodriguez-R L.M."/>
            <person name="Kovalovszki A."/>
            <person name="Ziels R.M."/>
            <person name="Maus I."/>
            <person name="Zhu X."/>
            <person name="Kougias P.G."/>
            <person name="Basile A."/>
            <person name="Luo G."/>
            <person name="Schluter A."/>
            <person name="Konstantinidis K.T."/>
            <person name="Angelidaki I."/>
        </authorList>
    </citation>
    <scope>NUCLEOTIDE SEQUENCE</scope>
    <source>
        <strain evidence="2">AS01afH2WH_6</strain>
    </source>
</reference>
<reference evidence="2" key="2">
    <citation type="submission" date="2020-01" db="EMBL/GenBank/DDBJ databases">
        <authorList>
            <person name="Campanaro S."/>
        </authorList>
    </citation>
    <scope>NUCLEOTIDE SEQUENCE</scope>
    <source>
        <strain evidence="2">AS01afH2WH_6</strain>
    </source>
</reference>
<organism evidence="2 3">
    <name type="scientific">Bifidobacterium crudilactis</name>
    <dbReference type="NCBI Taxonomy" id="327277"/>
    <lineage>
        <taxon>Bacteria</taxon>
        <taxon>Bacillati</taxon>
        <taxon>Actinomycetota</taxon>
        <taxon>Actinomycetes</taxon>
        <taxon>Bifidobacteriales</taxon>
        <taxon>Bifidobacteriaceae</taxon>
        <taxon>Bifidobacterium</taxon>
    </lineage>
</organism>
<dbReference type="EMBL" id="JAAXZR010000006">
    <property type="protein sequence ID" value="NLT78907.1"/>
    <property type="molecule type" value="Genomic_DNA"/>
</dbReference>
<sequence length="131" mass="14537">MVWAILIWLAVVIALVVVVLRLARGESHRGGSYEPVDDMLESEQEARQARSPRVAGTAPSFQPTGRPRHEYRGDDTLDSTMENPVYVNNASVVEVRALFKPEDSQVLKADEGESHNVAQRNPDSGPLHQIH</sequence>
<comment type="caution">
    <text evidence="2">The sequence shown here is derived from an EMBL/GenBank/DDBJ whole genome shotgun (WGS) entry which is preliminary data.</text>
</comment>
<accession>A0A971IC34</accession>
<dbReference type="Proteomes" id="UP000767327">
    <property type="component" value="Unassembled WGS sequence"/>
</dbReference>
<dbReference type="RefSeq" id="WP_273172323.1">
    <property type="nucleotide sequence ID" value="NZ_JAAXZR010000006.1"/>
</dbReference>
<name>A0A971IC34_9BIFI</name>
<proteinExistence type="predicted"/>